<dbReference type="Gene3D" id="3.40.50.1820">
    <property type="entry name" value="alpha/beta hydrolase"/>
    <property type="match status" value="1"/>
</dbReference>
<feature type="domain" description="AB hydrolase-1" evidence="2">
    <location>
        <begin position="55"/>
        <end position="320"/>
    </location>
</feature>
<dbReference type="Proteomes" id="UP001165060">
    <property type="component" value="Unassembled WGS sequence"/>
</dbReference>
<feature type="chain" id="PRO_5046738770" description="AB hydrolase-1 domain-containing protein" evidence="1">
    <location>
        <begin position="24"/>
        <end position="373"/>
    </location>
</feature>
<dbReference type="SUPFAM" id="SSF53474">
    <property type="entry name" value="alpha/beta-Hydrolases"/>
    <property type="match status" value="1"/>
</dbReference>
<accession>A0ABQ6MWE2</accession>
<dbReference type="InterPro" id="IPR000073">
    <property type="entry name" value="AB_hydrolase_1"/>
</dbReference>
<organism evidence="3 4">
    <name type="scientific">Tetraparma gracilis</name>
    <dbReference type="NCBI Taxonomy" id="2962635"/>
    <lineage>
        <taxon>Eukaryota</taxon>
        <taxon>Sar</taxon>
        <taxon>Stramenopiles</taxon>
        <taxon>Ochrophyta</taxon>
        <taxon>Bolidophyceae</taxon>
        <taxon>Parmales</taxon>
        <taxon>Triparmaceae</taxon>
        <taxon>Tetraparma</taxon>
    </lineage>
</organism>
<name>A0ABQ6MWE2_9STRA</name>
<dbReference type="InterPro" id="IPR044211">
    <property type="entry name" value="PPH_chloroplastic"/>
</dbReference>
<keyword evidence="1" id="KW-0732">Signal</keyword>
<proteinExistence type="predicted"/>
<evidence type="ECO:0000259" key="2">
    <source>
        <dbReference type="Pfam" id="PF12697"/>
    </source>
</evidence>
<reference evidence="3 4" key="1">
    <citation type="journal article" date="2023" name="Commun. Biol.">
        <title>Genome analysis of Parmales, the sister group of diatoms, reveals the evolutionary specialization of diatoms from phago-mixotrophs to photoautotrophs.</title>
        <authorList>
            <person name="Ban H."/>
            <person name="Sato S."/>
            <person name="Yoshikawa S."/>
            <person name="Yamada K."/>
            <person name="Nakamura Y."/>
            <person name="Ichinomiya M."/>
            <person name="Sato N."/>
            <person name="Blanc-Mathieu R."/>
            <person name="Endo H."/>
            <person name="Kuwata A."/>
            <person name="Ogata H."/>
        </authorList>
    </citation>
    <scope>NUCLEOTIDE SEQUENCE [LARGE SCALE GENOMIC DNA]</scope>
</reference>
<evidence type="ECO:0000313" key="4">
    <source>
        <dbReference type="Proteomes" id="UP001165060"/>
    </source>
</evidence>
<sequence length="373" mass="40221">MWKAVVYRGFLLLLLLLLPLASPLQLSYSPTPHNTYSLSYSRIPSPSTPPTARPLLLLNGFGVGSFHQERLSSSLLSLFDRCPFSEIFLLDYVGQGGSWPASEGDYAGTTLSAEFWAAQVAHFLEAVVRRPCVLAGNSIGGHLAAIVAAERPGLVSDVVLFNATPVWRGAFRGLGWGAALPAPPIPRFLGKVLYDLIRSPSVIARFLDECYCDPAAHLSDSLGEKIRAVTVENRGGPAAFSSILFSPPHPTPFNAHLSRLSAASVLGIYGAEDPWVDERFARRAFAVLALNPKVGRRSLVMLDGAGHCPNHEAPGAVAEVLARNFAGGAQEERAVEEGWGGRVRVRVGGGEGDSYKQPVKDEWFVQLVERVGR</sequence>
<gene>
    <name evidence="3" type="ORF">TeGR_g12197</name>
</gene>
<dbReference type="Pfam" id="PF12697">
    <property type="entry name" value="Abhydrolase_6"/>
    <property type="match status" value="1"/>
</dbReference>
<evidence type="ECO:0000256" key="1">
    <source>
        <dbReference type="SAM" id="SignalP"/>
    </source>
</evidence>
<evidence type="ECO:0000313" key="3">
    <source>
        <dbReference type="EMBL" id="GMI34137.1"/>
    </source>
</evidence>
<feature type="signal peptide" evidence="1">
    <location>
        <begin position="1"/>
        <end position="23"/>
    </location>
</feature>
<dbReference type="PANTHER" id="PTHR47280:SF1">
    <property type="entry name" value="PHEOPHYTINASE, CHLOROPLASTIC"/>
    <property type="match status" value="1"/>
</dbReference>
<keyword evidence="4" id="KW-1185">Reference proteome</keyword>
<comment type="caution">
    <text evidence="3">The sequence shown here is derived from an EMBL/GenBank/DDBJ whole genome shotgun (WGS) entry which is preliminary data.</text>
</comment>
<protein>
    <recommendedName>
        <fullName evidence="2">AB hydrolase-1 domain-containing protein</fullName>
    </recommendedName>
</protein>
<dbReference type="PANTHER" id="PTHR47280">
    <property type="entry name" value="PHEOPHYTINASE, CHLOROPLASTIC"/>
    <property type="match status" value="1"/>
</dbReference>
<dbReference type="EMBL" id="BRYB01001810">
    <property type="protein sequence ID" value="GMI34137.1"/>
    <property type="molecule type" value="Genomic_DNA"/>
</dbReference>
<dbReference type="InterPro" id="IPR029058">
    <property type="entry name" value="AB_hydrolase_fold"/>
</dbReference>